<evidence type="ECO:0000259" key="4">
    <source>
        <dbReference type="PROSITE" id="PS50112"/>
    </source>
</evidence>
<keyword evidence="3" id="KW-0157">Chromophore</keyword>
<dbReference type="OrthoDB" id="9812260at2"/>
<dbReference type="RefSeq" id="WP_052952995.1">
    <property type="nucleotide sequence ID" value="NZ_FOMB01000015.1"/>
</dbReference>
<dbReference type="PROSITE" id="PS50112">
    <property type="entry name" value="PAS"/>
    <property type="match status" value="1"/>
</dbReference>
<dbReference type="PANTHER" id="PTHR47429">
    <property type="entry name" value="PROTEIN TWIN LOV 1"/>
    <property type="match status" value="1"/>
</dbReference>
<keyword evidence="2" id="KW-0288">FMN</keyword>
<sequence>MSDTFEKLMNGADGGLALLQVLAENSFDSILITEASAEGKIIYANDAFEKLTGHEPSSVIGKTPRILQGPETDEKVITKLSDALKSGGKFEDKAINYKKDGTPFMMYWRVVPIEVAKKIVAWVAIQREVPVL</sequence>
<dbReference type="CDD" id="cd00130">
    <property type="entry name" value="PAS"/>
    <property type="match status" value="1"/>
</dbReference>
<dbReference type="SMART" id="SM00091">
    <property type="entry name" value="PAS"/>
    <property type="match status" value="1"/>
</dbReference>
<dbReference type="InterPro" id="IPR035965">
    <property type="entry name" value="PAS-like_dom_sf"/>
</dbReference>
<evidence type="ECO:0000313" key="6">
    <source>
        <dbReference type="Proteomes" id="UP000182258"/>
    </source>
</evidence>
<evidence type="ECO:0000313" key="5">
    <source>
        <dbReference type="EMBL" id="SFC94912.1"/>
    </source>
</evidence>
<accession>A0A1I1NCE2</accession>
<dbReference type="EMBL" id="FOMB01000015">
    <property type="protein sequence ID" value="SFC94912.1"/>
    <property type="molecule type" value="Genomic_DNA"/>
</dbReference>
<dbReference type="PANTHER" id="PTHR47429:SF2">
    <property type="entry name" value="PROTEIN TWIN LOV 1"/>
    <property type="match status" value="1"/>
</dbReference>
<dbReference type="InterPro" id="IPR000014">
    <property type="entry name" value="PAS"/>
</dbReference>
<name>A0A1I1NCE2_9HYPH</name>
<dbReference type="Proteomes" id="UP000182258">
    <property type="component" value="Unassembled WGS sequence"/>
</dbReference>
<dbReference type="AlphaFoldDB" id="A0A1I1NCE2"/>
<protein>
    <submittedName>
        <fullName evidence="5">PAS domain S-box-containing protein</fullName>
    </submittedName>
</protein>
<feature type="domain" description="PAS" evidence="4">
    <location>
        <begin position="15"/>
        <end position="87"/>
    </location>
</feature>
<dbReference type="STRING" id="728005.SAMN04488059_11571"/>
<dbReference type="Pfam" id="PF13426">
    <property type="entry name" value="PAS_9"/>
    <property type="match status" value="1"/>
</dbReference>
<dbReference type="NCBIfam" id="TIGR00229">
    <property type="entry name" value="sensory_box"/>
    <property type="match status" value="1"/>
</dbReference>
<evidence type="ECO:0000256" key="3">
    <source>
        <dbReference type="ARBA" id="ARBA00022991"/>
    </source>
</evidence>
<evidence type="ECO:0000256" key="2">
    <source>
        <dbReference type="ARBA" id="ARBA00022643"/>
    </source>
</evidence>
<organism evidence="5 6">
    <name type="scientific">Devosia psychrophila</name>
    <dbReference type="NCBI Taxonomy" id="728005"/>
    <lineage>
        <taxon>Bacteria</taxon>
        <taxon>Pseudomonadati</taxon>
        <taxon>Pseudomonadota</taxon>
        <taxon>Alphaproteobacteria</taxon>
        <taxon>Hyphomicrobiales</taxon>
        <taxon>Devosiaceae</taxon>
        <taxon>Devosia</taxon>
    </lineage>
</organism>
<dbReference type="SUPFAM" id="SSF55785">
    <property type="entry name" value="PYP-like sensor domain (PAS domain)"/>
    <property type="match status" value="1"/>
</dbReference>
<dbReference type="Gene3D" id="3.30.450.20">
    <property type="entry name" value="PAS domain"/>
    <property type="match status" value="1"/>
</dbReference>
<reference evidence="5 6" key="1">
    <citation type="submission" date="2016-10" db="EMBL/GenBank/DDBJ databases">
        <authorList>
            <person name="de Groot N.N."/>
        </authorList>
    </citation>
    <scope>NUCLEOTIDE SEQUENCE [LARGE SCALE GENOMIC DNA]</scope>
    <source>
        <strain evidence="5 6">CGMCC 1.10210</strain>
    </source>
</reference>
<evidence type="ECO:0000256" key="1">
    <source>
        <dbReference type="ARBA" id="ARBA00022630"/>
    </source>
</evidence>
<proteinExistence type="predicted"/>
<keyword evidence="1" id="KW-0285">Flavoprotein</keyword>
<gene>
    <name evidence="5" type="ORF">SAMN04488059_11571</name>
</gene>